<dbReference type="EMBL" id="SSSN01000003">
    <property type="protein sequence ID" value="THG35510.1"/>
    <property type="molecule type" value="Genomic_DNA"/>
</dbReference>
<keyword evidence="2" id="KW-1185">Reference proteome</keyword>
<proteinExistence type="predicted"/>
<protein>
    <submittedName>
        <fullName evidence="1">Uncharacterized protein</fullName>
    </submittedName>
</protein>
<accession>A0A4S4FWY4</accession>
<dbReference type="RefSeq" id="WP_136423000.1">
    <property type="nucleotide sequence ID" value="NZ_SSSN01000003.1"/>
</dbReference>
<gene>
    <name evidence="1" type="ORF">E6C70_05560</name>
</gene>
<evidence type="ECO:0000313" key="1">
    <source>
        <dbReference type="EMBL" id="THG35510.1"/>
    </source>
</evidence>
<reference evidence="1 2" key="1">
    <citation type="submission" date="2019-04" db="EMBL/GenBank/DDBJ databases">
        <authorList>
            <person name="Jiang L."/>
        </authorList>
    </citation>
    <scope>NUCLEOTIDE SEQUENCE [LARGE SCALE GENOMIC DNA]</scope>
    <source>
        <strain evidence="1 2">YIM 131861</strain>
    </source>
</reference>
<dbReference type="AlphaFoldDB" id="A0A4S4FWY4"/>
<organism evidence="1 2">
    <name type="scientific">Orlajensenia flava</name>
    <dbReference type="NCBI Taxonomy" id="2565934"/>
    <lineage>
        <taxon>Bacteria</taxon>
        <taxon>Bacillati</taxon>
        <taxon>Actinomycetota</taxon>
        <taxon>Actinomycetes</taxon>
        <taxon>Micrococcales</taxon>
        <taxon>Microbacteriaceae</taxon>
        <taxon>Orlajensenia</taxon>
    </lineage>
</organism>
<evidence type="ECO:0000313" key="2">
    <source>
        <dbReference type="Proteomes" id="UP000307380"/>
    </source>
</evidence>
<comment type="caution">
    <text evidence="1">The sequence shown here is derived from an EMBL/GenBank/DDBJ whole genome shotgun (WGS) entry which is preliminary data.</text>
</comment>
<sequence length="77" mass="8398">MNAALLPTSALSPNRSAGLAGAAVRLGRAIELWGERRASDREDRDALLLLMQSRRCAEQALAERDETWRASSFGPLC</sequence>
<name>A0A4S4FWY4_9MICO</name>
<dbReference type="Proteomes" id="UP000307380">
    <property type="component" value="Unassembled WGS sequence"/>
</dbReference>